<feature type="domain" description="Contractile injection system tube protein N-terminal" evidence="2">
    <location>
        <begin position="4"/>
        <end position="152"/>
    </location>
</feature>
<dbReference type="AlphaFoldDB" id="A0A323UZ96"/>
<organism evidence="3 4">
    <name type="scientific">Parazoarcus communis SWub3 = DSM 12120</name>
    <dbReference type="NCBI Taxonomy" id="1121029"/>
    <lineage>
        <taxon>Bacteria</taxon>
        <taxon>Pseudomonadati</taxon>
        <taxon>Pseudomonadota</taxon>
        <taxon>Betaproteobacteria</taxon>
        <taxon>Rhodocyclales</taxon>
        <taxon>Zoogloeaceae</taxon>
        <taxon>Parazoarcus</taxon>
    </lineage>
</organism>
<dbReference type="InterPro" id="IPR045361">
    <property type="entry name" value="CIS_tube_prot_N"/>
</dbReference>
<dbReference type="RefSeq" id="WP_110523665.1">
    <property type="nucleotide sequence ID" value="NZ_QKOE01000004.1"/>
</dbReference>
<keyword evidence="4" id="KW-1185">Reference proteome</keyword>
<comment type="caution">
    <text evidence="3">The sequence shown here is derived from an EMBL/GenBank/DDBJ whole genome shotgun (WGS) entry which is preliminary data.</text>
</comment>
<dbReference type="OrthoDB" id="9815939at2"/>
<name>A0A323UZ96_9RHOO</name>
<feature type="compositionally biased region" description="Low complexity" evidence="1">
    <location>
        <begin position="272"/>
        <end position="283"/>
    </location>
</feature>
<feature type="region of interest" description="Disordered" evidence="1">
    <location>
        <begin position="156"/>
        <end position="177"/>
    </location>
</feature>
<feature type="region of interest" description="Disordered" evidence="1">
    <location>
        <begin position="367"/>
        <end position="390"/>
    </location>
</feature>
<feature type="compositionally biased region" description="Low complexity" evidence="1">
    <location>
        <begin position="372"/>
        <end position="386"/>
    </location>
</feature>
<protein>
    <recommendedName>
        <fullName evidence="2">Contractile injection system tube protein N-terminal domain-containing protein</fullName>
    </recommendedName>
</protein>
<dbReference type="Proteomes" id="UP000248259">
    <property type="component" value="Unassembled WGS sequence"/>
</dbReference>
<evidence type="ECO:0000313" key="3">
    <source>
        <dbReference type="EMBL" id="PZA17020.1"/>
    </source>
</evidence>
<gene>
    <name evidence="3" type="ORF">DNK49_07175</name>
</gene>
<evidence type="ECO:0000259" key="2">
    <source>
        <dbReference type="Pfam" id="PF19266"/>
    </source>
</evidence>
<dbReference type="EMBL" id="QKOE01000004">
    <property type="protein sequence ID" value="PZA17020.1"/>
    <property type="molecule type" value="Genomic_DNA"/>
</dbReference>
<reference evidence="3 4" key="1">
    <citation type="submission" date="2018-06" db="EMBL/GenBank/DDBJ databases">
        <title>Azoarcus communis strain SWub3 genome.</title>
        <authorList>
            <person name="Zorraquino Salvo V."/>
            <person name="Toubiana D."/>
            <person name="Blumwald E."/>
        </authorList>
    </citation>
    <scope>NUCLEOTIDE SEQUENCE [LARGE SCALE GENOMIC DNA]</scope>
    <source>
        <strain evidence="3 4">SWub3</strain>
    </source>
</reference>
<evidence type="ECO:0000256" key="1">
    <source>
        <dbReference type="SAM" id="MobiDB-lite"/>
    </source>
</evidence>
<dbReference type="Pfam" id="PF19266">
    <property type="entry name" value="CIS_tube"/>
    <property type="match status" value="1"/>
</dbReference>
<proteinExistence type="predicted"/>
<evidence type="ECO:0000313" key="4">
    <source>
        <dbReference type="Proteomes" id="UP000248259"/>
    </source>
</evidence>
<sequence length="402" mass="41032">MSALTKAQLGEITADDAPTEVPGTLVDVQFNPTSLRVQLSNRTAGGQQAGAQARQRPGTGEMTVSFELVFDTADEGSTEEAVDVLERIRMVERFVRPRGPREGEEAPPRVIFKWGSFVVQGTMESANLDLDLFDARGTPLRARVAVTIKGQDPRWTYTPAAGQKSAPAGSTAGARGAGGMPGASAAGLPGTVGMGAAISRVVSAMPGESLTQLAARAGFDPAAWRALAAGVGNPLALQLGEEIALPASRPRALAEGQRSQGRDPAASTATLALTSTQTAGTGAPTRGGMGDAVPRGQAIAAQGGVQAAIGQRHDLTHQRTAQASLHAFGLGGGATAAADGRPWGAGVPLRPRLGQAALTIGERPTATRYLTPPAGAGKGPAAPLRPATRKTGCGCRRCRQGH</sequence>
<feature type="region of interest" description="Disordered" evidence="1">
    <location>
        <begin position="272"/>
        <end position="294"/>
    </location>
</feature>
<accession>A0A323UZ96</accession>